<evidence type="ECO:0008006" key="5">
    <source>
        <dbReference type="Google" id="ProtNLM"/>
    </source>
</evidence>
<evidence type="ECO:0000313" key="3">
    <source>
        <dbReference type="EMBL" id="GAA3938941.1"/>
    </source>
</evidence>
<keyword evidence="4" id="KW-1185">Reference proteome</keyword>
<feature type="compositionally biased region" description="Low complexity" evidence="1">
    <location>
        <begin position="67"/>
        <end position="100"/>
    </location>
</feature>
<sequence length="198" mass="20097">MARTRLKLAAALTVVVLALTGFQTGKGGSGGGGGSGKSRGGDSDGGGCSSSRKSNGDWGDHGGGSGSDDVYGSDSGSGSGSDAYPTEPAPTVTATTGTARATAEVIDCVKPARKRSRGKPARAADTTGVVRVTPADWTVKGTFEVRVEYKDARGATVDGWTVDVTLGDGGPETVDVFMRKPKAVDRVRSCVVAEVRER</sequence>
<organism evidence="3 4">
    <name type="scientific">Streptomyces gulbargensis</name>
    <dbReference type="NCBI Taxonomy" id="364901"/>
    <lineage>
        <taxon>Bacteria</taxon>
        <taxon>Bacillati</taxon>
        <taxon>Actinomycetota</taxon>
        <taxon>Actinomycetes</taxon>
        <taxon>Kitasatosporales</taxon>
        <taxon>Streptomycetaceae</taxon>
        <taxon>Streptomyces</taxon>
    </lineage>
</organism>
<feature type="compositionally biased region" description="Gly residues" evidence="1">
    <location>
        <begin position="24"/>
        <end position="48"/>
    </location>
</feature>
<proteinExistence type="predicted"/>
<accession>A0ABP7N982</accession>
<feature type="region of interest" description="Disordered" evidence="1">
    <location>
        <begin position="23"/>
        <end position="100"/>
    </location>
</feature>
<protein>
    <recommendedName>
        <fullName evidence="5">Secreted protein</fullName>
    </recommendedName>
</protein>
<keyword evidence="2" id="KW-0732">Signal</keyword>
<name>A0ABP7N982_9ACTN</name>
<dbReference type="RefSeq" id="WP_345287384.1">
    <property type="nucleotide sequence ID" value="NZ_BAABAJ010000028.1"/>
</dbReference>
<evidence type="ECO:0000256" key="1">
    <source>
        <dbReference type="SAM" id="MobiDB-lite"/>
    </source>
</evidence>
<dbReference type="EMBL" id="BAABAJ010000028">
    <property type="protein sequence ID" value="GAA3938941.1"/>
    <property type="molecule type" value="Genomic_DNA"/>
</dbReference>
<reference evidence="4" key="1">
    <citation type="journal article" date="2019" name="Int. J. Syst. Evol. Microbiol.">
        <title>The Global Catalogue of Microorganisms (GCM) 10K type strain sequencing project: providing services to taxonomists for standard genome sequencing and annotation.</title>
        <authorList>
            <consortium name="The Broad Institute Genomics Platform"/>
            <consortium name="The Broad Institute Genome Sequencing Center for Infectious Disease"/>
            <person name="Wu L."/>
            <person name="Ma J."/>
        </authorList>
    </citation>
    <scope>NUCLEOTIDE SEQUENCE [LARGE SCALE GENOMIC DNA]</scope>
    <source>
        <strain evidence="4">JCM 16956</strain>
    </source>
</reference>
<feature type="chain" id="PRO_5046222678" description="Secreted protein" evidence="2">
    <location>
        <begin position="19"/>
        <end position="198"/>
    </location>
</feature>
<dbReference type="Proteomes" id="UP001501000">
    <property type="component" value="Unassembled WGS sequence"/>
</dbReference>
<feature type="signal peptide" evidence="2">
    <location>
        <begin position="1"/>
        <end position="18"/>
    </location>
</feature>
<comment type="caution">
    <text evidence="3">The sequence shown here is derived from an EMBL/GenBank/DDBJ whole genome shotgun (WGS) entry which is preliminary data.</text>
</comment>
<gene>
    <name evidence="3" type="ORF">GCM10022244_54050</name>
</gene>
<evidence type="ECO:0000256" key="2">
    <source>
        <dbReference type="SAM" id="SignalP"/>
    </source>
</evidence>
<evidence type="ECO:0000313" key="4">
    <source>
        <dbReference type="Proteomes" id="UP001501000"/>
    </source>
</evidence>